<keyword evidence="4" id="KW-0732">Signal</keyword>
<dbReference type="EMBL" id="BOMY01000036">
    <property type="protein sequence ID" value="GIF22859.1"/>
    <property type="molecule type" value="Genomic_DNA"/>
</dbReference>
<dbReference type="RefSeq" id="WP_239147746.1">
    <property type="nucleotide sequence ID" value="NZ_BOMY01000036.1"/>
</dbReference>
<dbReference type="InterPro" id="IPR008965">
    <property type="entry name" value="CBM2/CBM3_carb-bd_dom_sf"/>
</dbReference>
<comment type="caution">
    <text evidence="6">The sequence shown here is derived from an EMBL/GenBank/DDBJ whole genome shotgun (WGS) entry which is preliminary data.</text>
</comment>
<dbReference type="InterPro" id="IPR012291">
    <property type="entry name" value="CBM2_carb-bd_dom_sf"/>
</dbReference>
<dbReference type="InterPro" id="IPR052063">
    <property type="entry name" value="Polysaccharide_Lyase_1"/>
</dbReference>
<sequence length="593" mass="61092">MSSPRSLAAAATAGLLVLAGLVATSHPASAAAVAAFPGAAGPAMYATGGRGGDVYHVTNLTDNATSPAAGSLRYGINNTPSTGRTIVFDVAGTIKLAPAGRQGWLTINAGNLTIAGQTAPRPGITIMGQATKVTGKNVIIRHVKFRPGKDQANPETATNDGIWITGDNVIVDHVSVSWHDDEGISSSDAAGQVSVQYAIVSDGLNYKGHSYGALVGSDVTGSNIAYHHNLFAHHLSRLPRLGNETGAVNYVEWSNNVVFEGKGYSGDNQLANANFVGNTYLRQNASSPEVYTGATGTSAYISGNRADYDGDSTLTNGVDIAWDRFTDIPTHRSTRFDVPNMTTEAASASLPRVLNQAGAFWWARDAVDTRVVSETRSTSGGVVNNANTTEWNALWNAAQVNAPSGWDTDRDGMPDAWETASGLNPSVDDHNGDADGDGYRNIEEYLDYASLGSPPLSSMSPSPTTTSPSPSPTTSSPSPSPTTSPSPSPTTTPPASGVCTATYRTTNTWAGGFQGEVTVTAGSAALSGWAARWTLASGQAISQVWNGKLTTSGTAVTVANESYNGALAAGASTTFGFLATGTASTPALTCASA</sequence>
<accession>A0A919NRW8</accession>
<dbReference type="PROSITE" id="PS51173">
    <property type="entry name" value="CBM2"/>
    <property type="match status" value="1"/>
</dbReference>
<feature type="chain" id="PRO_5037035119" description="CBM2 domain-containing protein" evidence="4">
    <location>
        <begin position="31"/>
        <end position="593"/>
    </location>
</feature>
<dbReference type="SMART" id="SM00637">
    <property type="entry name" value="CBD_II"/>
    <property type="match status" value="1"/>
</dbReference>
<proteinExistence type="predicted"/>
<dbReference type="InterPro" id="IPR001919">
    <property type="entry name" value="CBD2"/>
</dbReference>
<keyword evidence="2" id="KW-0325">Glycoprotein</keyword>
<reference evidence="6" key="1">
    <citation type="submission" date="2021-01" db="EMBL/GenBank/DDBJ databases">
        <title>Whole genome shotgun sequence of Actinoplanes tereljensis NBRC 105297.</title>
        <authorList>
            <person name="Komaki H."/>
            <person name="Tamura T."/>
        </authorList>
    </citation>
    <scope>NUCLEOTIDE SEQUENCE</scope>
    <source>
        <strain evidence="6">NBRC 105297</strain>
    </source>
</reference>
<evidence type="ECO:0000313" key="6">
    <source>
        <dbReference type="EMBL" id="GIF22859.1"/>
    </source>
</evidence>
<feature type="region of interest" description="Disordered" evidence="3">
    <location>
        <begin position="402"/>
        <end position="499"/>
    </location>
</feature>
<dbReference type="Gene3D" id="2.160.20.10">
    <property type="entry name" value="Single-stranded right-handed beta-helix, Pectin lyase-like"/>
    <property type="match status" value="1"/>
</dbReference>
<dbReference type="Proteomes" id="UP000623608">
    <property type="component" value="Unassembled WGS sequence"/>
</dbReference>
<evidence type="ECO:0000256" key="1">
    <source>
        <dbReference type="ARBA" id="ARBA00022723"/>
    </source>
</evidence>
<feature type="compositionally biased region" description="Pro residues" evidence="3">
    <location>
        <begin position="478"/>
        <end position="492"/>
    </location>
</feature>
<feature type="signal peptide" evidence="4">
    <location>
        <begin position="1"/>
        <end position="30"/>
    </location>
</feature>
<protein>
    <recommendedName>
        <fullName evidence="5">CBM2 domain-containing protein</fullName>
    </recommendedName>
</protein>
<evidence type="ECO:0000256" key="4">
    <source>
        <dbReference type="SAM" id="SignalP"/>
    </source>
</evidence>
<gene>
    <name evidence="6" type="ORF">Ate02nite_55890</name>
</gene>
<evidence type="ECO:0000256" key="3">
    <source>
        <dbReference type="SAM" id="MobiDB-lite"/>
    </source>
</evidence>
<dbReference type="AlphaFoldDB" id="A0A919NRW8"/>
<feature type="compositionally biased region" description="Basic and acidic residues" evidence="3">
    <location>
        <begin position="427"/>
        <end position="443"/>
    </location>
</feature>
<dbReference type="PANTHER" id="PTHR42970">
    <property type="entry name" value="PECTATE LYASE C-RELATED"/>
    <property type="match status" value="1"/>
</dbReference>
<dbReference type="GO" id="GO:0004553">
    <property type="term" value="F:hydrolase activity, hydrolyzing O-glycosyl compounds"/>
    <property type="evidence" value="ECO:0007669"/>
    <property type="project" value="InterPro"/>
</dbReference>
<keyword evidence="7" id="KW-1185">Reference proteome</keyword>
<dbReference type="Pfam" id="PF00553">
    <property type="entry name" value="CBM_2"/>
    <property type="match status" value="1"/>
</dbReference>
<dbReference type="InterPro" id="IPR011050">
    <property type="entry name" value="Pectin_lyase_fold/virulence"/>
</dbReference>
<feature type="compositionally biased region" description="Low complexity" evidence="3">
    <location>
        <begin position="453"/>
        <end position="477"/>
    </location>
</feature>
<keyword evidence="1" id="KW-0479">Metal-binding</keyword>
<dbReference type="InterPro" id="IPR012334">
    <property type="entry name" value="Pectin_lyas_fold"/>
</dbReference>
<dbReference type="GO" id="GO:0005975">
    <property type="term" value="P:carbohydrate metabolic process"/>
    <property type="evidence" value="ECO:0007669"/>
    <property type="project" value="InterPro"/>
</dbReference>
<dbReference type="GO" id="GO:0046872">
    <property type="term" value="F:metal ion binding"/>
    <property type="evidence" value="ECO:0007669"/>
    <property type="project" value="UniProtKB-KW"/>
</dbReference>
<evidence type="ECO:0000313" key="7">
    <source>
        <dbReference type="Proteomes" id="UP000623608"/>
    </source>
</evidence>
<evidence type="ECO:0000256" key="2">
    <source>
        <dbReference type="ARBA" id="ARBA00023180"/>
    </source>
</evidence>
<organism evidence="6 7">
    <name type="scientific">Paractinoplanes tereljensis</name>
    <dbReference type="NCBI Taxonomy" id="571912"/>
    <lineage>
        <taxon>Bacteria</taxon>
        <taxon>Bacillati</taxon>
        <taxon>Actinomycetota</taxon>
        <taxon>Actinomycetes</taxon>
        <taxon>Micromonosporales</taxon>
        <taxon>Micromonosporaceae</taxon>
        <taxon>Paractinoplanes</taxon>
    </lineage>
</organism>
<evidence type="ECO:0000259" key="5">
    <source>
        <dbReference type="PROSITE" id="PS51173"/>
    </source>
</evidence>
<feature type="domain" description="CBM2" evidence="5">
    <location>
        <begin position="492"/>
        <end position="593"/>
    </location>
</feature>
<dbReference type="GO" id="GO:0030247">
    <property type="term" value="F:polysaccharide binding"/>
    <property type="evidence" value="ECO:0007669"/>
    <property type="project" value="UniProtKB-UniRule"/>
</dbReference>
<dbReference type="SUPFAM" id="SSF51126">
    <property type="entry name" value="Pectin lyase-like"/>
    <property type="match status" value="1"/>
</dbReference>
<dbReference type="SUPFAM" id="SSF49384">
    <property type="entry name" value="Carbohydrate-binding domain"/>
    <property type="match status" value="1"/>
</dbReference>
<dbReference type="PANTHER" id="PTHR42970:SF1">
    <property type="entry name" value="PECTATE LYASE C-RELATED"/>
    <property type="match status" value="1"/>
</dbReference>
<dbReference type="Gene3D" id="2.60.40.290">
    <property type="match status" value="1"/>
</dbReference>
<name>A0A919NRW8_9ACTN</name>